<dbReference type="GO" id="GO:0004888">
    <property type="term" value="F:transmembrane signaling receptor activity"/>
    <property type="evidence" value="ECO:0007669"/>
    <property type="project" value="InterPro"/>
</dbReference>
<evidence type="ECO:0000313" key="14">
    <source>
        <dbReference type="EMBL" id="MTT31015.1"/>
    </source>
</evidence>
<dbReference type="GO" id="GO:0005886">
    <property type="term" value="C:plasma membrane"/>
    <property type="evidence" value="ECO:0007669"/>
    <property type="project" value="UniProtKB-SubCell"/>
</dbReference>
<gene>
    <name evidence="14" type="ORF">GMB86_03165</name>
</gene>
<dbReference type="Gene3D" id="3.30.450.20">
    <property type="entry name" value="PAS domain"/>
    <property type="match status" value="2"/>
</dbReference>
<accession>A0A6N8CQ12</accession>
<dbReference type="PROSITE" id="PS50885">
    <property type="entry name" value="HAMP"/>
    <property type="match status" value="1"/>
</dbReference>
<feature type="transmembrane region" description="Helical" evidence="11">
    <location>
        <begin position="278"/>
        <end position="305"/>
    </location>
</feature>
<comment type="similarity">
    <text evidence="9">Belongs to the methyl-accepting chemotaxis (MCP) protein family.</text>
</comment>
<dbReference type="GO" id="GO:0006935">
    <property type="term" value="P:chemotaxis"/>
    <property type="evidence" value="ECO:0007669"/>
    <property type="project" value="UniProtKB-KW"/>
</dbReference>
<dbReference type="RefSeq" id="WP_155216734.1">
    <property type="nucleotide sequence ID" value="NZ_WNHB01000003.1"/>
</dbReference>
<dbReference type="InterPro" id="IPR004089">
    <property type="entry name" value="MCPsignal_dom"/>
</dbReference>
<keyword evidence="15" id="KW-1185">Reference proteome</keyword>
<keyword evidence="6 11" id="KW-1133">Transmembrane helix</keyword>
<sequence length="663" mass="73039">MSQRLNKLLNMGLRGKLTTSFLIILIVPCLLVGMISYYNSKTKIQNQMEQNAKNSVELINESINQLLSGQKQAVGFLADTLKLNHMEQNKADIQELLENQKTENPNAAMIIVGNKDGSYMYEPRNMKIPSDYDPRTRPWYKDAMVNPGDIVITQPYYSAADNKYLVTVARTTNDGKGVVGVDIDAAGFQKILSKNKIGKKGYGVLLDSDMKFIAHPKEIPGTKEDKFIADRLVNRSGEFNYKLNGEEKHLIYDTNSETGWKLIGTLYLDEVQNETKSILITTSIVVGISVLLGLLLMGFIIQMILKPIRRLMFAAEKISQGDLTIDIEVKSQDEIGKLSAAFNQMQDSLKELIYSIQEKASSLAASSEQLTASTEEGRATSEEITNSIQEVATGTETQSGRIEESTEEMSKAASHLEAITQSTLHLTSTSENAAKEIEKGDKTLHLTFDQMKTIQRTIQHLAKTVEMMTEQSGKISEIVNYIDDISNQTHLLSLNAAIEAARAGEEGKGFGVVAAEIRKLAEQSSAATDRVRDVVTTIITETDDVSKSMKEGVQEVDKGLDAVNNSLIAFNEIEAFTNAVNEQIENVSEKVVEVAAVANNAREAFKVINKVGLEASASVQNVSAATEEQFAAMEEMSRSAEQLTQMAEDLQEAISGFKLVKED</sequence>
<dbReference type="Gene3D" id="1.10.287.950">
    <property type="entry name" value="Methyl-accepting chemotaxis protein"/>
    <property type="match status" value="1"/>
</dbReference>
<comment type="caution">
    <text evidence="14">The sequence shown here is derived from an EMBL/GenBank/DDBJ whole genome shotgun (WGS) entry which is preliminary data.</text>
</comment>
<evidence type="ECO:0000256" key="3">
    <source>
        <dbReference type="ARBA" id="ARBA00022481"/>
    </source>
</evidence>
<keyword evidence="3" id="KW-0488">Methylation</keyword>
<dbReference type="Proteomes" id="UP000440978">
    <property type="component" value="Unassembled WGS sequence"/>
</dbReference>
<dbReference type="PANTHER" id="PTHR32089:SF114">
    <property type="entry name" value="METHYL-ACCEPTING CHEMOTAXIS PROTEIN MCPB"/>
    <property type="match status" value="1"/>
</dbReference>
<evidence type="ECO:0000256" key="8">
    <source>
        <dbReference type="ARBA" id="ARBA00023224"/>
    </source>
</evidence>
<dbReference type="CDD" id="cd18773">
    <property type="entry name" value="PDC1_HK_sensor"/>
    <property type="match status" value="1"/>
</dbReference>
<keyword evidence="4" id="KW-0145">Chemotaxis</keyword>
<evidence type="ECO:0000259" key="13">
    <source>
        <dbReference type="PROSITE" id="PS50885"/>
    </source>
</evidence>
<evidence type="ECO:0000256" key="4">
    <source>
        <dbReference type="ARBA" id="ARBA00022500"/>
    </source>
</evidence>
<dbReference type="Pfam" id="PF00015">
    <property type="entry name" value="MCPsignal"/>
    <property type="match status" value="1"/>
</dbReference>
<dbReference type="CDD" id="cd11386">
    <property type="entry name" value="MCP_signal"/>
    <property type="match status" value="1"/>
</dbReference>
<dbReference type="InterPro" id="IPR004090">
    <property type="entry name" value="Chemotax_Me-accpt_rcpt"/>
</dbReference>
<evidence type="ECO:0000256" key="6">
    <source>
        <dbReference type="ARBA" id="ARBA00022989"/>
    </source>
</evidence>
<evidence type="ECO:0000313" key="15">
    <source>
        <dbReference type="Proteomes" id="UP000440978"/>
    </source>
</evidence>
<dbReference type="InterPro" id="IPR033479">
    <property type="entry name" value="dCache_1"/>
</dbReference>
<evidence type="ECO:0000256" key="2">
    <source>
        <dbReference type="ARBA" id="ARBA00022475"/>
    </source>
</evidence>
<name>A0A6N8CQ12_9BACI</name>
<dbReference type="CDD" id="cd12912">
    <property type="entry name" value="PDC2_MCP_like"/>
    <property type="match status" value="1"/>
</dbReference>
<dbReference type="EMBL" id="WNHB01000003">
    <property type="protein sequence ID" value="MTT31015.1"/>
    <property type="molecule type" value="Genomic_DNA"/>
</dbReference>
<evidence type="ECO:0000256" key="7">
    <source>
        <dbReference type="ARBA" id="ARBA00023136"/>
    </source>
</evidence>
<keyword evidence="5 11" id="KW-0812">Transmembrane</keyword>
<feature type="domain" description="Methyl-accepting transducer" evidence="12">
    <location>
        <begin position="373"/>
        <end position="644"/>
    </location>
</feature>
<keyword evidence="8 10" id="KW-0807">Transducer</keyword>
<dbReference type="OrthoDB" id="9760371at2"/>
<dbReference type="SMART" id="SM00283">
    <property type="entry name" value="MA"/>
    <property type="match status" value="1"/>
</dbReference>
<evidence type="ECO:0000256" key="1">
    <source>
        <dbReference type="ARBA" id="ARBA00004651"/>
    </source>
</evidence>
<dbReference type="AlphaFoldDB" id="A0A6N8CQ12"/>
<evidence type="ECO:0000256" key="10">
    <source>
        <dbReference type="PROSITE-ProRule" id="PRU00284"/>
    </source>
</evidence>
<organism evidence="14 15">
    <name type="scientific">Terrilactibacillus tamarindi</name>
    <dbReference type="NCBI Taxonomy" id="2599694"/>
    <lineage>
        <taxon>Bacteria</taxon>
        <taxon>Bacillati</taxon>
        <taxon>Bacillota</taxon>
        <taxon>Bacilli</taxon>
        <taxon>Bacillales</taxon>
        <taxon>Bacillaceae</taxon>
        <taxon>Terrilactibacillus</taxon>
    </lineage>
</organism>
<feature type="transmembrane region" description="Helical" evidence="11">
    <location>
        <begin position="21"/>
        <end position="38"/>
    </location>
</feature>
<protein>
    <submittedName>
        <fullName evidence="14">HAMP domain-containing protein</fullName>
    </submittedName>
</protein>
<dbReference type="SMART" id="SM00304">
    <property type="entry name" value="HAMP"/>
    <property type="match status" value="1"/>
</dbReference>
<dbReference type="InterPro" id="IPR029151">
    <property type="entry name" value="Sensor-like_sf"/>
</dbReference>
<dbReference type="PRINTS" id="PR00260">
    <property type="entry name" value="CHEMTRNSDUCR"/>
</dbReference>
<dbReference type="SUPFAM" id="SSF58104">
    <property type="entry name" value="Methyl-accepting chemotaxis protein (MCP) signaling domain"/>
    <property type="match status" value="1"/>
</dbReference>
<comment type="subcellular location">
    <subcellularLocation>
        <location evidence="1">Cell membrane</location>
        <topology evidence="1">Multi-pass membrane protein</topology>
    </subcellularLocation>
</comment>
<dbReference type="PROSITE" id="PS50111">
    <property type="entry name" value="CHEMOTAXIS_TRANSDUC_2"/>
    <property type="match status" value="1"/>
</dbReference>
<evidence type="ECO:0000259" key="12">
    <source>
        <dbReference type="PROSITE" id="PS50111"/>
    </source>
</evidence>
<evidence type="ECO:0000256" key="11">
    <source>
        <dbReference type="SAM" id="Phobius"/>
    </source>
</evidence>
<evidence type="ECO:0000256" key="9">
    <source>
        <dbReference type="ARBA" id="ARBA00029447"/>
    </source>
</evidence>
<dbReference type="Pfam" id="PF00672">
    <property type="entry name" value="HAMP"/>
    <property type="match status" value="1"/>
</dbReference>
<proteinExistence type="inferred from homology"/>
<dbReference type="InterPro" id="IPR003660">
    <property type="entry name" value="HAMP_dom"/>
</dbReference>
<feature type="domain" description="HAMP" evidence="13">
    <location>
        <begin position="302"/>
        <end position="354"/>
    </location>
</feature>
<reference evidence="14 15" key="1">
    <citation type="submission" date="2019-11" db="EMBL/GenBank/DDBJ databases">
        <title>Terrilactibacillus tamarindus sp. nov. BCM23-1 isolated from bark of Tamarindus indica.</title>
        <authorList>
            <person name="Kingkaew E."/>
            <person name="Tanasupawat S."/>
        </authorList>
    </citation>
    <scope>NUCLEOTIDE SEQUENCE [LARGE SCALE GENOMIC DNA]</scope>
    <source>
        <strain evidence="14 15">BCM23-1</strain>
    </source>
</reference>
<evidence type="ECO:0000256" key="5">
    <source>
        <dbReference type="ARBA" id="ARBA00022692"/>
    </source>
</evidence>
<dbReference type="CDD" id="cd06225">
    <property type="entry name" value="HAMP"/>
    <property type="match status" value="1"/>
</dbReference>
<dbReference type="GO" id="GO:0007165">
    <property type="term" value="P:signal transduction"/>
    <property type="evidence" value="ECO:0007669"/>
    <property type="project" value="UniProtKB-KW"/>
</dbReference>
<keyword evidence="7 11" id="KW-0472">Membrane</keyword>
<keyword evidence="2" id="KW-1003">Cell membrane</keyword>
<dbReference type="SUPFAM" id="SSF103190">
    <property type="entry name" value="Sensory domain-like"/>
    <property type="match status" value="1"/>
</dbReference>
<dbReference type="Pfam" id="PF02743">
    <property type="entry name" value="dCache_1"/>
    <property type="match status" value="1"/>
</dbReference>
<dbReference type="Gene3D" id="1.10.8.500">
    <property type="entry name" value="HAMP domain in histidine kinase"/>
    <property type="match status" value="1"/>
</dbReference>
<dbReference type="PANTHER" id="PTHR32089">
    <property type="entry name" value="METHYL-ACCEPTING CHEMOTAXIS PROTEIN MCPB"/>
    <property type="match status" value="1"/>
</dbReference>